<dbReference type="InterPro" id="IPR009030">
    <property type="entry name" value="Growth_fac_rcpt_cys_sf"/>
</dbReference>
<dbReference type="Pfam" id="PF14670">
    <property type="entry name" value="FXa_inhibition"/>
    <property type="match status" value="1"/>
</dbReference>
<name>A0AAJ6YUN6_9HYME</name>
<dbReference type="FunFam" id="2.10.25.10:FF:000037">
    <property type="entry name" value="Signal peptide, CUB domain and EGF-like domain-containing 2"/>
    <property type="match status" value="1"/>
</dbReference>
<sequence>MCPIGAMRLVIFLGLFLCSGLCQNAGAGRHYHDLEDRHDDFWDAPPEGSKTMRLEGDQRLGPPPPPPLREATLASPQANGNENTTLVPRNPGGESLDLRGQPATSASSGGAKSREARADRRRKRLERRKQYRRERRRRMRKERGEHNRRMRNKDREASSRRWNRDHRQNRVDSRGNEPKWRDSLMTRLVKILNKQTPLRADPLSKNSLNLSTTNFDESIGSIRSFEMVNSTSSSIYPTQLTTEPRIPEPPEPTSRYHVLPGDIERDFSRQMEREFLRAQKGTSNQHDKEIEDEDREVEEEDEEEDEEVQTNEVDEDFPRFDERYPQATKQTEEMVKGPFDPERILGYSRTDEDLPILDMEKEVLQRTLKDYNAYMSSSMARVANSGKLKDKKDGVYQGIARKESPPRTPSTTEAVIFLTDEDDPRGDLSCINGTFVPAPFIRHAVIKYVKSSRPGHEYLEADYECEGEFAMTNNASSARLLCSNRRWIGHVSECRFVGDDEATCARLGCEQLCRIVQGRAACLCREGFRIDGPRCTDINECHGNEGRGPCQDTCRNYPGGFACSCEGRPDAVLAADNRTCQEVEQPDTGPCNYENAGCSHTCLASMGRVFCLCPDGFMLEDDWKTCQDVDECAVPDLQTEVCRYGCVNTPGSYRCDPPQQSLNELDEVPKRSDDCLVGYEVTSKRNCVDINECAMNNGGCNEVCENTEGSYFCACEGDERILSPDKKTCIARCTDECHVTVAEKRFESLEREATLSLRFRKLGEVSCSPLNPAGRGYLICSGEERPSTVATEASTRRKAAAAGTDEEDEEGENEEEDEDEEAEDEVAETNETEVESQPIRPGTKCHLKCPRGYELHGEYELMCRLDGTWDGPKHGECLRYSKPRLDCPKDITAELPPGRDEAFVTYEQPSTDLDWFRYVRSKPSWGTRLEANLKKGLHEITFYARHPVSKKQTSCTLKITVEEGQAPKVNGCPSDIEITGKNGSAITWIEPTFTDNIKVTGITNNESPGRIFNVGGHKIEYEASDEAGWTTKCIFTVVLRAAGE</sequence>
<dbReference type="AlphaFoldDB" id="A0AAJ6YUN6"/>
<feature type="compositionally biased region" description="Polar residues" evidence="6">
    <location>
        <begin position="74"/>
        <end position="87"/>
    </location>
</feature>
<accession>A0AAJ6YUN6</accession>
<dbReference type="Gene3D" id="2.10.25.10">
    <property type="entry name" value="Laminin"/>
    <property type="match status" value="5"/>
</dbReference>
<dbReference type="Pfam" id="PF07645">
    <property type="entry name" value="EGF_CA"/>
    <property type="match status" value="2"/>
</dbReference>
<evidence type="ECO:0000256" key="1">
    <source>
        <dbReference type="ARBA" id="ARBA00022536"/>
    </source>
</evidence>
<organism evidence="10 11">
    <name type="scientific">Ceratosolen solmsi marchali</name>
    <dbReference type="NCBI Taxonomy" id="326594"/>
    <lineage>
        <taxon>Eukaryota</taxon>
        <taxon>Metazoa</taxon>
        <taxon>Ecdysozoa</taxon>
        <taxon>Arthropoda</taxon>
        <taxon>Hexapoda</taxon>
        <taxon>Insecta</taxon>
        <taxon>Pterygota</taxon>
        <taxon>Neoptera</taxon>
        <taxon>Endopterygota</taxon>
        <taxon>Hymenoptera</taxon>
        <taxon>Apocrita</taxon>
        <taxon>Proctotrupomorpha</taxon>
        <taxon>Chalcidoidea</taxon>
        <taxon>Agaonidae</taxon>
        <taxon>Agaoninae</taxon>
        <taxon>Ceratosolen</taxon>
    </lineage>
</organism>
<comment type="caution">
    <text evidence="5">Lacks conserved residue(s) required for the propagation of feature annotation.</text>
</comment>
<dbReference type="InterPro" id="IPR000436">
    <property type="entry name" value="Sushi_SCR_CCP_dom"/>
</dbReference>
<feature type="domain" description="Sushi" evidence="9">
    <location>
        <begin position="818"/>
        <end position="879"/>
    </location>
</feature>
<dbReference type="PROSITE" id="PS50825">
    <property type="entry name" value="HYR"/>
    <property type="match status" value="1"/>
</dbReference>
<evidence type="ECO:0000256" key="4">
    <source>
        <dbReference type="ARBA" id="ARBA00023157"/>
    </source>
</evidence>
<dbReference type="Gene3D" id="2.10.70.10">
    <property type="entry name" value="Complement Module, domain 1"/>
    <property type="match status" value="1"/>
</dbReference>
<dbReference type="CDD" id="cd00054">
    <property type="entry name" value="EGF_CA"/>
    <property type="match status" value="3"/>
</dbReference>
<keyword evidence="10" id="KW-1185">Reference proteome</keyword>
<proteinExistence type="predicted"/>
<dbReference type="InterPro" id="IPR001881">
    <property type="entry name" value="EGF-like_Ca-bd_dom"/>
</dbReference>
<dbReference type="SMART" id="SM00179">
    <property type="entry name" value="EGF_CA"/>
    <property type="match status" value="4"/>
</dbReference>
<gene>
    <name evidence="11" type="primary">LOC105367693</name>
</gene>
<dbReference type="KEGG" id="csol:105367693"/>
<dbReference type="CDD" id="cd00033">
    <property type="entry name" value="CCP"/>
    <property type="match status" value="1"/>
</dbReference>
<dbReference type="Pfam" id="PF02494">
    <property type="entry name" value="HYR"/>
    <property type="match status" value="1"/>
</dbReference>
<dbReference type="SUPFAM" id="SSF57196">
    <property type="entry name" value="EGF/Laminin"/>
    <property type="match status" value="2"/>
</dbReference>
<evidence type="ECO:0000256" key="2">
    <source>
        <dbReference type="ARBA" id="ARBA00022729"/>
    </source>
</evidence>
<dbReference type="SUPFAM" id="SSF57535">
    <property type="entry name" value="Complement control module/SCR domain"/>
    <property type="match status" value="1"/>
</dbReference>
<dbReference type="InterPro" id="IPR049883">
    <property type="entry name" value="NOTCH1_EGF-like"/>
</dbReference>
<evidence type="ECO:0000256" key="3">
    <source>
        <dbReference type="ARBA" id="ARBA00022737"/>
    </source>
</evidence>
<dbReference type="InterPro" id="IPR035976">
    <property type="entry name" value="Sushi/SCR/CCP_sf"/>
</dbReference>
<feature type="signal peptide" evidence="7">
    <location>
        <begin position="1"/>
        <end position="27"/>
    </location>
</feature>
<dbReference type="SMART" id="SM00181">
    <property type="entry name" value="EGF"/>
    <property type="match status" value="4"/>
</dbReference>
<feature type="compositionally biased region" description="Basic and acidic residues" evidence="6">
    <location>
        <begin position="142"/>
        <end position="159"/>
    </location>
</feature>
<dbReference type="InterPro" id="IPR003410">
    <property type="entry name" value="HYR_dom"/>
</dbReference>
<feature type="compositionally biased region" description="Basic and acidic residues" evidence="6">
    <location>
        <begin position="165"/>
        <end position="179"/>
    </location>
</feature>
<feature type="compositionally biased region" description="Acidic residues" evidence="6">
    <location>
        <begin position="804"/>
        <end position="834"/>
    </location>
</feature>
<dbReference type="Proteomes" id="UP000695007">
    <property type="component" value="Unplaced"/>
</dbReference>
<keyword evidence="5" id="KW-0768">Sushi</keyword>
<evidence type="ECO:0000256" key="6">
    <source>
        <dbReference type="SAM" id="MobiDB-lite"/>
    </source>
</evidence>
<dbReference type="GeneID" id="105367693"/>
<evidence type="ECO:0000259" key="8">
    <source>
        <dbReference type="PROSITE" id="PS50825"/>
    </source>
</evidence>
<evidence type="ECO:0000259" key="9">
    <source>
        <dbReference type="PROSITE" id="PS50923"/>
    </source>
</evidence>
<dbReference type="PANTHER" id="PTHR24034:SF209">
    <property type="entry name" value="EGF-LIKE DOMAIN-CONTAINING PROTEIN"/>
    <property type="match status" value="1"/>
</dbReference>
<dbReference type="GO" id="GO:0005509">
    <property type="term" value="F:calcium ion binding"/>
    <property type="evidence" value="ECO:0007669"/>
    <property type="project" value="InterPro"/>
</dbReference>
<dbReference type="InterPro" id="IPR050751">
    <property type="entry name" value="ECM_structural_protein"/>
</dbReference>
<feature type="region of interest" description="Disordered" evidence="6">
    <location>
        <begin position="789"/>
        <end position="841"/>
    </location>
</feature>
<feature type="domain" description="HYR" evidence="8">
    <location>
        <begin position="962"/>
        <end position="1041"/>
    </location>
</feature>
<feature type="compositionally biased region" description="Acidic residues" evidence="6">
    <location>
        <begin position="290"/>
        <end position="313"/>
    </location>
</feature>
<evidence type="ECO:0000256" key="5">
    <source>
        <dbReference type="PROSITE-ProRule" id="PRU00302"/>
    </source>
</evidence>
<dbReference type="SUPFAM" id="SSF57184">
    <property type="entry name" value="Growth factor receptor domain"/>
    <property type="match status" value="1"/>
</dbReference>
<feature type="compositionally biased region" description="Basic residues" evidence="6">
    <location>
        <begin position="119"/>
        <end position="141"/>
    </location>
</feature>
<keyword evidence="2 7" id="KW-0732">Signal</keyword>
<evidence type="ECO:0000313" key="10">
    <source>
        <dbReference type="Proteomes" id="UP000695007"/>
    </source>
</evidence>
<dbReference type="PANTHER" id="PTHR24034">
    <property type="entry name" value="EGF-LIKE DOMAIN-CONTAINING PROTEIN"/>
    <property type="match status" value="1"/>
</dbReference>
<dbReference type="InterPro" id="IPR018097">
    <property type="entry name" value="EGF_Ca-bd_CS"/>
</dbReference>
<reference evidence="11" key="1">
    <citation type="submission" date="2025-08" db="UniProtKB">
        <authorList>
            <consortium name="RefSeq"/>
        </authorList>
    </citation>
    <scope>IDENTIFICATION</scope>
</reference>
<protein>
    <submittedName>
        <fullName evidence="11">Uncharacterized protein LOC105367693</fullName>
    </submittedName>
</protein>
<feature type="chain" id="PRO_5042488606" evidence="7">
    <location>
        <begin position="28"/>
        <end position="1044"/>
    </location>
</feature>
<keyword evidence="4" id="KW-1015">Disulfide bond</keyword>
<keyword evidence="1" id="KW-0245">EGF-like domain</keyword>
<dbReference type="InterPro" id="IPR000742">
    <property type="entry name" value="EGF"/>
</dbReference>
<dbReference type="Pfam" id="PF00084">
    <property type="entry name" value="Sushi"/>
    <property type="match status" value="1"/>
</dbReference>
<dbReference type="PROSITE" id="PS01187">
    <property type="entry name" value="EGF_CA"/>
    <property type="match status" value="3"/>
</dbReference>
<keyword evidence="3" id="KW-0677">Repeat</keyword>
<feature type="region of interest" description="Disordered" evidence="6">
    <location>
        <begin position="276"/>
        <end position="313"/>
    </location>
</feature>
<dbReference type="RefSeq" id="XP_011504764.1">
    <property type="nucleotide sequence ID" value="XM_011506462.1"/>
</dbReference>
<dbReference type="SMART" id="SM00032">
    <property type="entry name" value="CCP"/>
    <property type="match status" value="2"/>
</dbReference>
<evidence type="ECO:0000313" key="11">
    <source>
        <dbReference type="RefSeq" id="XP_011504764.1"/>
    </source>
</evidence>
<dbReference type="PROSITE" id="PS50923">
    <property type="entry name" value="SUSHI"/>
    <property type="match status" value="1"/>
</dbReference>
<evidence type="ECO:0000256" key="7">
    <source>
        <dbReference type="SAM" id="SignalP"/>
    </source>
</evidence>
<feature type="region of interest" description="Disordered" evidence="6">
    <location>
        <begin position="42"/>
        <end position="179"/>
    </location>
</feature>